<dbReference type="InterPro" id="IPR013762">
    <property type="entry name" value="Integrase-like_cat_sf"/>
</dbReference>
<dbReference type="InterPro" id="IPR011010">
    <property type="entry name" value="DNA_brk_join_enz"/>
</dbReference>
<evidence type="ECO:0000259" key="3">
    <source>
        <dbReference type="PROSITE" id="PS51898"/>
    </source>
</evidence>
<dbReference type="InterPro" id="IPR002104">
    <property type="entry name" value="Integrase_catalytic"/>
</dbReference>
<dbReference type="AlphaFoldDB" id="A0A3N3ZRU1"/>
<name>A0A3N3ZRU1_9MICC</name>
<dbReference type="GO" id="GO:0003677">
    <property type="term" value="F:DNA binding"/>
    <property type="evidence" value="ECO:0007669"/>
    <property type="project" value="InterPro"/>
</dbReference>
<evidence type="ECO:0000313" key="4">
    <source>
        <dbReference type="EMBL" id="ROZ62532.1"/>
    </source>
</evidence>
<dbReference type="Pfam" id="PF00589">
    <property type="entry name" value="Phage_integrase"/>
    <property type="match status" value="1"/>
</dbReference>
<sequence length="165" mass="18164">MRLVRLRRTPNLGGVRRPGGRPRPKGNDPARSAAGGGSELSAPKAESERVVYLPPALVNMLREHIETYGVERDLFWAAGRKLMTGSTADFRWRQARQRAGVECKIHDLRYFYASGLIAAGCDVVTVQRALGHSSATVTLNYYAHLWPSAEDKTREAAATLMQVAS</sequence>
<dbReference type="GO" id="GO:0015074">
    <property type="term" value="P:DNA integration"/>
    <property type="evidence" value="ECO:0007669"/>
    <property type="project" value="InterPro"/>
</dbReference>
<keyword evidence="1" id="KW-0233">DNA recombination</keyword>
<dbReference type="GO" id="GO:0006310">
    <property type="term" value="P:DNA recombination"/>
    <property type="evidence" value="ECO:0007669"/>
    <property type="project" value="UniProtKB-KW"/>
</dbReference>
<evidence type="ECO:0000256" key="1">
    <source>
        <dbReference type="ARBA" id="ARBA00023172"/>
    </source>
</evidence>
<reference evidence="4 5" key="1">
    <citation type="submission" date="2018-10" db="EMBL/GenBank/DDBJ databases">
        <title>Kocuria sp. M5W7-7, whole genome shotgun sequence.</title>
        <authorList>
            <person name="Tuo L."/>
        </authorList>
    </citation>
    <scope>NUCLEOTIDE SEQUENCE [LARGE SCALE GENOMIC DNA]</scope>
    <source>
        <strain evidence="4 5">M5W7-7</strain>
    </source>
</reference>
<keyword evidence="5" id="KW-1185">Reference proteome</keyword>
<evidence type="ECO:0000256" key="2">
    <source>
        <dbReference type="SAM" id="MobiDB-lite"/>
    </source>
</evidence>
<comment type="caution">
    <text evidence="4">The sequence shown here is derived from an EMBL/GenBank/DDBJ whole genome shotgun (WGS) entry which is preliminary data.</text>
</comment>
<proteinExistence type="predicted"/>
<dbReference type="Proteomes" id="UP000270616">
    <property type="component" value="Unassembled WGS sequence"/>
</dbReference>
<feature type="domain" description="Tyr recombinase" evidence="3">
    <location>
        <begin position="1"/>
        <end position="158"/>
    </location>
</feature>
<accession>A0A3N3ZRU1</accession>
<dbReference type="Gene3D" id="1.10.443.10">
    <property type="entry name" value="Intergrase catalytic core"/>
    <property type="match status" value="1"/>
</dbReference>
<feature type="region of interest" description="Disordered" evidence="2">
    <location>
        <begin position="1"/>
        <end position="42"/>
    </location>
</feature>
<protein>
    <recommendedName>
        <fullName evidence="3">Tyr recombinase domain-containing protein</fullName>
    </recommendedName>
</protein>
<gene>
    <name evidence="4" type="ORF">EDL96_09840</name>
</gene>
<dbReference type="SUPFAM" id="SSF56349">
    <property type="entry name" value="DNA breaking-rejoining enzymes"/>
    <property type="match status" value="1"/>
</dbReference>
<evidence type="ECO:0000313" key="5">
    <source>
        <dbReference type="Proteomes" id="UP000270616"/>
    </source>
</evidence>
<dbReference type="EMBL" id="RKMF01000012">
    <property type="protein sequence ID" value="ROZ62532.1"/>
    <property type="molecule type" value="Genomic_DNA"/>
</dbReference>
<dbReference type="PROSITE" id="PS51898">
    <property type="entry name" value="TYR_RECOMBINASE"/>
    <property type="match status" value="1"/>
</dbReference>
<organism evidence="4 5">
    <name type="scientific">Kocuria soli</name>
    <dbReference type="NCBI Taxonomy" id="2485125"/>
    <lineage>
        <taxon>Bacteria</taxon>
        <taxon>Bacillati</taxon>
        <taxon>Actinomycetota</taxon>
        <taxon>Actinomycetes</taxon>
        <taxon>Micrococcales</taxon>
        <taxon>Micrococcaceae</taxon>
        <taxon>Kocuria</taxon>
    </lineage>
</organism>